<evidence type="ECO:0000313" key="2">
    <source>
        <dbReference type="Proteomes" id="UP001603857"/>
    </source>
</evidence>
<protein>
    <submittedName>
        <fullName evidence="1">Uncharacterized protein</fullName>
    </submittedName>
</protein>
<dbReference type="EMBL" id="JBGMDY010000004">
    <property type="protein sequence ID" value="KAL2336055.1"/>
    <property type="molecule type" value="Genomic_DNA"/>
</dbReference>
<accession>A0ABD1MJT1</accession>
<organism evidence="1 2">
    <name type="scientific">Flemingia macrophylla</name>
    <dbReference type="NCBI Taxonomy" id="520843"/>
    <lineage>
        <taxon>Eukaryota</taxon>
        <taxon>Viridiplantae</taxon>
        <taxon>Streptophyta</taxon>
        <taxon>Embryophyta</taxon>
        <taxon>Tracheophyta</taxon>
        <taxon>Spermatophyta</taxon>
        <taxon>Magnoliopsida</taxon>
        <taxon>eudicotyledons</taxon>
        <taxon>Gunneridae</taxon>
        <taxon>Pentapetalae</taxon>
        <taxon>rosids</taxon>
        <taxon>fabids</taxon>
        <taxon>Fabales</taxon>
        <taxon>Fabaceae</taxon>
        <taxon>Papilionoideae</taxon>
        <taxon>50 kb inversion clade</taxon>
        <taxon>NPAAA clade</taxon>
        <taxon>indigoferoid/millettioid clade</taxon>
        <taxon>Phaseoleae</taxon>
        <taxon>Flemingia</taxon>
    </lineage>
</organism>
<gene>
    <name evidence="1" type="ORF">Fmac_010501</name>
</gene>
<evidence type="ECO:0000313" key="1">
    <source>
        <dbReference type="EMBL" id="KAL2336055.1"/>
    </source>
</evidence>
<reference evidence="1 2" key="1">
    <citation type="submission" date="2024-08" db="EMBL/GenBank/DDBJ databases">
        <title>Insights into the chromosomal genome structure of Flemingia macrophylla.</title>
        <authorList>
            <person name="Ding Y."/>
            <person name="Zhao Y."/>
            <person name="Bi W."/>
            <person name="Wu M."/>
            <person name="Zhao G."/>
            <person name="Gong Y."/>
            <person name="Li W."/>
            <person name="Zhang P."/>
        </authorList>
    </citation>
    <scope>NUCLEOTIDE SEQUENCE [LARGE SCALE GENOMIC DNA]</scope>
    <source>
        <strain evidence="1">DYQJB</strain>
        <tissue evidence="1">Leaf</tissue>
    </source>
</reference>
<name>A0ABD1MJT1_9FABA</name>
<dbReference type="AlphaFoldDB" id="A0ABD1MJT1"/>
<proteinExistence type="predicted"/>
<dbReference type="Proteomes" id="UP001603857">
    <property type="component" value="Unassembled WGS sequence"/>
</dbReference>
<comment type="caution">
    <text evidence="1">The sequence shown here is derived from an EMBL/GenBank/DDBJ whole genome shotgun (WGS) entry which is preliminary data.</text>
</comment>
<sequence>MSRLEDELRHLLICNTIPLDAVSRYGSIRRVSLSFGSHDDGGGAIDDALESFADGSDRGSSHFHERSASLVDLVVVGVLLSGEKRLFEGVSAADQNPGRVSYCNPLNVLEEGDPPKYWFGSPKKCNMESEKEKEMVSMKKDLLRDTPKEMKLFDPRSFAVDRSYKYGFMKCGRAYLL</sequence>
<keyword evidence="2" id="KW-1185">Reference proteome</keyword>